<dbReference type="PANTHER" id="PTHR30069">
    <property type="entry name" value="TONB-DEPENDENT OUTER MEMBRANE RECEPTOR"/>
    <property type="match status" value="1"/>
</dbReference>
<dbReference type="InterPro" id="IPR000531">
    <property type="entry name" value="Beta-barrel_TonB"/>
</dbReference>
<keyword evidence="2 10" id="KW-0813">Transport</keyword>
<evidence type="ECO:0000256" key="8">
    <source>
        <dbReference type="ARBA" id="ARBA00023170"/>
    </source>
</evidence>
<gene>
    <name evidence="15" type="ORF">ACFS5N_04175</name>
</gene>
<comment type="caution">
    <text evidence="15">The sequence shown here is derived from an EMBL/GenBank/DDBJ whole genome shotgun (WGS) entry which is preliminary data.</text>
</comment>
<dbReference type="PROSITE" id="PS01156">
    <property type="entry name" value="TONB_DEPENDENT_REC_2"/>
    <property type="match status" value="1"/>
</dbReference>
<dbReference type="Proteomes" id="UP001597557">
    <property type="component" value="Unassembled WGS sequence"/>
</dbReference>
<dbReference type="InterPro" id="IPR010917">
    <property type="entry name" value="TonB_rcpt_CS"/>
</dbReference>
<evidence type="ECO:0000259" key="13">
    <source>
        <dbReference type="Pfam" id="PF00593"/>
    </source>
</evidence>
<dbReference type="InterPro" id="IPR012910">
    <property type="entry name" value="Plug_dom"/>
</dbReference>
<keyword evidence="4 10" id="KW-0812">Transmembrane</keyword>
<feature type="domain" description="TonB-dependent receptor-like beta-barrel" evidence="13">
    <location>
        <begin position="312"/>
        <end position="834"/>
    </location>
</feature>
<accession>A0ABW5Y9I5</accession>
<evidence type="ECO:0000256" key="11">
    <source>
        <dbReference type="RuleBase" id="RU003357"/>
    </source>
</evidence>
<comment type="similarity">
    <text evidence="10 11">Belongs to the TonB-dependent receptor family.</text>
</comment>
<evidence type="ECO:0000313" key="15">
    <source>
        <dbReference type="EMBL" id="MFD2871654.1"/>
    </source>
</evidence>
<dbReference type="InterPro" id="IPR036942">
    <property type="entry name" value="Beta-barrel_TonB_sf"/>
</dbReference>
<dbReference type="Pfam" id="PF13715">
    <property type="entry name" value="CarbopepD_reg_2"/>
    <property type="match status" value="1"/>
</dbReference>
<dbReference type="PANTHER" id="PTHR30069:SF29">
    <property type="entry name" value="HEMOGLOBIN AND HEMOGLOBIN-HAPTOGLOBIN-BINDING PROTEIN 1-RELATED"/>
    <property type="match status" value="1"/>
</dbReference>
<dbReference type="SUPFAM" id="SSF49464">
    <property type="entry name" value="Carboxypeptidase regulatory domain-like"/>
    <property type="match status" value="1"/>
</dbReference>
<feature type="signal peptide" evidence="12">
    <location>
        <begin position="1"/>
        <end position="20"/>
    </location>
</feature>
<dbReference type="SUPFAM" id="SSF56935">
    <property type="entry name" value="Porins"/>
    <property type="match status" value="1"/>
</dbReference>
<evidence type="ECO:0000256" key="2">
    <source>
        <dbReference type="ARBA" id="ARBA00022448"/>
    </source>
</evidence>
<name>A0ABW5Y9I5_9SPHI</name>
<dbReference type="Pfam" id="PF07715">
    <property type="entry name" value="Plug"/>
    <property type="match status" value="1"/>
</dbReference>
<evidence type="ECO:0000259" key="14">
    <source>
        <dbReference type="Pfam" id="PF07715"/>
    </source>
</evidence>
<keyword evidence="6 11" id="KW-0798">TonB box</keyword>
<evidence type="ECO:0000313" key="16">
    <source>
        <dbReference type="Proteomes" id="UP001597557"/>
    </source>
</evidence>
<evidence type="ECO:0000256" key="3">
    <source>
        <dbReference type="ARBA" id="ARBA00022452"/>
    </source>
</evidence>
<keyword evidence="9 10" id="KW-0998">Cell outer membrane</keyword>
<feature type="domain" description="TonB-dependent receptor plug" evidence="14">
    <location>
        <begin position="117"/>
        <end position="194"/>
    </location>
</feature>
<dbReference type="RefSeq" id="WP_377182551.1">
    <property type="nucleotide sequence ID" value="NZ_JBHUPD010000001.1"/>
</dbReference>
<dbReference type="InterPro" id="IPR037066">
    <property type="entry name" value="Plug_dom_sf"/>
</dbReference>
<keyword evidence="7 10" id="KW-0472">Membrane</keyword>
<evidence type="ECO:0000256" key="4">
    <source>
        <dbReference type="ARBA" id="ARBA00022692"/>
    </source>
</evidence>
<dbReference type="PROSITE" id="PS52016">
    <property type="entry name" value="TONB_DEPENDENT_REC_3"/>
    <property type="match status" value="1"/>
</dbReference>
<evidence type="ECO:0000256" key="5">
    <source>
        <dbReference type="ARBA" id="ARBA00022729"/>
    </source>
</evidence>
<keyword evidence="3 10" id="KW-1134">Transmembrane beta strand</keyword>
<dbReference type="InterPro" id="IPR008969">
    <property type="entry name" value="CarboxyPept-like_regulatory"/>
</dbReference>
<protein>
    <submittedName>
        <fullName evidence="15">TonB-dependent receptor</fullName>
    </submittedName>
</protein>
<evidence type="ECO:0000256" key="10">
    <source>
        <dbReference type="PROSITE-ProRule" id="PRU01360"/>
    </source>
</evidence>
<evidence type="ECO:0000256" key="1">
    <source>
        <dbReference type="ARBA" id="ARBA00004571"/>
    </source>
</evidence>
<reference evidence="16" key="1">
    <citation type="journal article" date="2019" name="Int. J. Syst. Evol. Microbiol.">
        <title>The Global Catalogue of Microorganisms (GCM) 10K type strain sequencing project: providing services to taxonomists for standard genome sequencing and annotation.</title>
        <authorList>
            <consortium name="The Broad Institute Genomics Platform"/>
            <consortium name="The Broad Institute Genome Sequencing Center for Infectious Disease"/>
            <person name="Wu L."/>
            <person name="Ma J."/>
        </authorList>
    </citation>
    <scope>NUCLEOTIDE SEQUENCE [LARGE SCALE GENOMIC DNA]</scope>
    <source>
        <strain evidence="16">KCTC 22437</strain>
    </source>
</reference>
<dbReference type="Gene3D" id="2.40.170.20">
    <property type="entry name" value="TonB-dependent receptor, beta-barrel domain"/>
    <property type="match status" value="1"/>
</dbReference>
<keyword evidence="16" id="KW-1185">Reference proteome</keyword>
<dbReference type="EMBL" id="JBHUPD010000001">
    <property type="protein sequence ID" value="MFD2871654.1"/>
    <property type="molecule type" value="Genomic_DNA"/>
</dbReference>
<evidence type="ECO:0000256" key="6">
    <source>
        <dbReference type="ARBA" id="ARBA00023077"/>
    </source>
</evidence>
<evidence type="ECO:0000256" key="9">
    <source>
        <dbReference type="ARBA" id="ARBA00023237"/>
    </source>
</evidence>
<evidence type="ECO:0000256" key="7">
    <source>
        <dbReference type="ARBA" id="ARBA00023136"/>
    </source>
</evidence>
<evidence type="ECO:0000256" key="12">
    <source>
        <dbReference type="SAM" id="SignalP"/>
    </source>
</evidence>
<dbReference type="Pfam" id="PF00593">
    <property type="entry name" value="TonB_dep_Rec_b-barrel"/>
    <property type="match status" value="1"/>
</dbReference>
<comment type="subcellular location">
    <subcellularLocation>
        <location evidence="1 10">Cell outer membrane</location>
        <topology evidence="1 10">Multi-pass membrane protein</topology>
    </subcellularLocation>
</comment>
<feature type="chain" id="PRO_5045498310" evidence="12">
    <location>
        <begin position="21"/>
        <end position="882"/>
    </location>
</feature>
<organism evidence="15 16">
    <name type="scientific">Mucilaginibacter ximonensis</name>
    <dbReference type="NCBI Taxonomy" id="538021"/>
    <lineage>
        <taxon>Bacteria</taxon>
        <taxon>Pseudomonadati</taxon>
        <taxon>Bacteroidota</taxon>
        <taxon>Sphingobacteriia</taxon>
        <taxon>Sphingobacteriales</taxon>
        <taxon>Sphingobacteriaceae</taxon>
        <taxon>Mucilaginibacter</taxon>
    </lineage>
</organism>
<sequence length="882" mass="95723">MRKLLLILFIGLFTSAAALAQDGMVVTGKLLDAQTKEPLIGATVGVKGTTNGTAVSLTGGFKIKAENGATLVFTYIGYVTKEITVTGNDMGEVLLDPSSSSVKEVVVSANTSKAIDRKTPIAVSSVGPVYIEEKGAGAEFPELLKSAPGVMTSKGGGGYGDSRINIRGFSSNNVALLINGLPVNDVEAGKIYWNDWAGLSDVTTNMQVQRGIGASTVAVPSLGGTINITTKSTETQEGGTISQTLGTYGQSKTLISYSTGLTDKGWATSFLLSKSKGDGYAPGLYYTGYSYFANISKVLSPSQTLSFNFMGATQIHGQRYTFNTINTYRANTLGIRYNSDYGYLNGQLLSAEQNYYNKPLASLNHNWKIDETSSLSTVVYGSWGTGAARYLAGTPSPGLTPGTSNAPVPRTGDIYSPIDFNAIVQQNVANPDGSSTRYFQNTANNHQQYGLLSTYKKTIGDVDLLAGIDGRYYQGEHYYQVQDLLGGHYIVDTRSNSLTSPTGDINNPNRLVQVGDKFNNDYTYRVASEGVYLQAEYNKNDLSAFASLAGTNTSNQRTDYFNYLTTDPNRTSKWVNFLGYQAKGGANYNLDAHNNVFANIGYIQRAPLVANVFLNKKNDLNPDAKPEKLLSYELGYGFRSSMFSANVNLYRASYKDRAKTTVLQDNNDNTLYTVNITGINELHQGAEFDFKFRPINTVTLSGALSVADFHYTSNTGAYQVTSDKGNTLTQSGLLLKNLKIGEFGTANTSAQTTGALGLDVQVLPRVKIGANWNYYARYYASFDPTKLTTAQQNTAGQAYTNYQLPNFSTADLNFVYRFKFAGLDASFIANVYNVFNTEYIADAFETSIPGSADAYTFAKRTNALGVWYGSPRTYVTTLKIKF</sequence>
<keyword evidence="5 12" id="KW-0732">Signal</keyword>
<keyword evidence="8 15" id="KW-0675">Receptor</keyword>
<proteinExistence type="inferred from homology"/>
<dbReference type="Gene3D" id="2.170.130.10">
    <property type="entry name" value="TonB-dependent receptor, plug domain"/>
    <property type="match status" value="1"/>
</dbReference>
<dbReference type="InterPro" id="IPR039426">
    <property type="entry name" value="TonB-dep_rcpt-like"/>
</dbReference>